<dbReference type="PANTHER" id="PTHR46566">
    <property type="entry name" value="1-PHOSPHOFRUCTOKINASE-RELATED"/>
    <property type="match status" value="1"/>
</dbReference>
<feature type="compositionally biased region" description="Basic residues" evidence="7">
    <location>
        <begin position="26"/>
        <end position="39"/>
    </location>
</feature>
<dbReference type="GO" id="GO:0008443">
    <property type="term" value="F:phosphofructokinase activity"/>
    <property type="evidence" value="ECO:0007669"/>
    <property type="project" value="TreeGrafter"/>
</dbReference>
<evidence type="ECO:0000256" key="2">
    <source>
        <dbReference type="ARBA" id="ARBA00022679"/>
    </source>
</evidence>
<evidence type="ECO:0000313" key="9">
    <source>
        <dbReference type="EMBL" id="AYF97632.1"/>
    </source>
</evidence>
<dbReference type="InterPro" id="IPR017583">
    <property type="entry name" value="Tagatose/fructose_Pkinase"/>
</dbReference>
<evidence type="ECO:0000256" key="4">
    <source>
        <dbReference type="ARBA" id="ARBA00022777"/>
    </source>
</evidence>
<name>A0A387B2A6_9MICO</name>
<evidence type="ECO:0000256" key="5">
    <source>
        <dbReference type="ARBA" id="ARBA00022840"/>
    </source>
</evidence>
<dbReference type="Proteomes" id="UP000278886">
    <property type="component" value="Chromosome"/>
</dbReference>
<dbReference type="InterPro" id="IPR029056">
    <property type="entry name" value="Ribokinase-like"/>
</dbReference>
<proteinExistence type="inferred from homology"/>
<accession>A0A387B2A6</accession>
<organism evidence="9 10">
    <name type="scientific">Protaetiibacter intestinalis</name>
    <dbReference type="NCBI Taxonomy" id="2419774"/>
    <lineage>
        <taxon>Bacteria</taxon>
        <taxon>Bacillati</taxon>
        <taxon>Actinomycetota</taxon>
        <taxon>Actinomycetes</taxon>
        <taxon>Micrococcales</taxon>
        <taxon>Microbacteriaceae</taxon>
        <taxon>Protaetiibacter</taxon>
    </lineage>
</organism>
<dbReference type="SUPFAM" id="SSF53613">
    <property type="entry name" value="Ribokinase-like"/>
    <property type="match status" value="1"/>
</dbReference>
<evidence type="ECO:0000259" key="8">
    <source>
        <dbReference type="Pfam" id="PF00294"/>
    </source>
</evidence>
<comment type="similarity">
    <text evidence="1">Belongs to the carbohydrate kinase PfkB family.</text>
</comment>
<evidence type="ECO:0000256" key="3">
    <source>
        <dbReference type="ARBA" id="ARBA00022741"/>
    </source>
</evidence>
<keyword evidence="10" id="KW-1185">Reference proteome</keyword>
<dbReference type="Gene3D" id="3.40.1190.20">
    <property type="match status" value="1"/>
</dbReference>
<dbReference type="EMBL" id="CP032630">
    <property type="protein sequence ID" value="AYF97632.1"/>
    <property type="molecule type" value="Genomic_DNA"/>
</dbReference>
<feature type="region of interest" description="Disordered" evidence="7">
    <location>
        <begin position="1"/>
        <end position="40"/>
    </location>
</feature>
<gene>
    <name evidence="9" type="ORF">D7I47_04730</name>
</gene>
<dbReference type="PANTHER" id="PTHR46566:SF5">
    <property type="entry name" value="1-PHOSPHOFRUCTOKINASE"/>
    <property type="match status" value="1"/>
</dbReference>
<keyword evidence="5" id="KW-0067">ATP-binding</keyword>
<sequence length="346" mass="34919">MARRPPARGGRSLGRGRGLALDAGRGRRRRPGHARRGRGGARGVITCLGLSPALDVTYGVPVLEVGGIHRPTWKLALPGGKSLNVARALHTLGAEVRAIAPLGGTVGEGMRVALEAEGVPVEVVPAREETRTCVSVVDATDGRITEFYECVAQPDDGAWAALTATLEGVREGWLAVSGSVPDTRAGALAAALADAADRGVRLAVDLRGEALAAVLERTRPALVKVNRAEAAEAVGPGELEDLAASLRARGAETAIVTDGAAGSLGADAAGAWRVVAPSAGPYTVGAGDSFLAGLLTALEGGAALPEALRTASAVAAANTLRPGAAVFEPADIPALASRIEVTPSHA</sequence>
<evidence type="ECO:0000256" key="1">
    <source>
        <dbReference type="ARBA" id="ARBA00010688"/>
    </source>
</evidence>
<reference evidence="10" key="1">
    <citation type="submission" date="2018-09" db="EMBL/GenBank/DDBJ databases">
        <title>Genome sequencing of strain 2DFWR-13.</title>
        <authorList>
            <person name="Heo J."/>
            <person name="Kim S.-J."/>
            <person name="Kwon S.-W."/>
        </authorList>
    </citation>
    <scope>NUCLEOTIDE SEQUENCE [LARGE SCALE GENOMIC DNA]</scope>
    <source>
        <strain evidence="10">2DFWR-13</strain>
    </source>
</reference>
<protein>
    <submittedName>
        <fullName evidence="9">1-phosphofructokinase</fullName>
    </submittedName>
</protein>
<keyword evidence="3" id="KW-0547">Nucleotide-binding</keyword>
<feature type="domain" description="Carbohydrate kinase PfkB" evidence="8">
    <location>
        <begin position="78"/>
        <end position="328"/>
    </location>
</feature>
<evidence type="ECO:0000313" key="10">
    <source>
        <dbReference type="Proteomes" id="UP000278886"/>
    </source>
</evidence>
<evidence type="ECO:0000256" key="6">
    <source>
        <dbReference type="PIRNR" id="PIRNR000535"/>
    </source>
</evidence>
<dbReference type="InterPro" id="IPR011611">
    <property type="entry name" value="PfkB_dom"/>
</dbReference>
<dbReference type="Pfam" id="PF00294">
    <property type="entry name" value="PfkB"/>
    <property type="match status" value="1"/>
</dbReference>
<keyword evidence="2 6" id="KW-0808">Transferase</keyword>
<dbReference type="GO" id="GO:0005524">
    <property type="term" value="F:ATP binding"/>
    <property type="evidence" value="ECO:0007669"/>
    <property type="project" value="UniProtKB-KW"/>
</dbReference>
<dbReference type="PIRSF" id="PIRSF000535">
    <property type="entry name" value="1PFK/6PFK/LacC"/>
    <property type="match status" value="1"/>
</dbReference>
<keyword evidence="4 9" id="KW-0418">Kinase</keyword>
<dbReference type="AlphaFoldDB" id="A0A387B2A6"/>
<evidence type="ECO:0000256" key="7">
    <source>
        <dbReference type="SAM" id="MobiDB-lite"/>
    </source>
</evidence>
<dbReference type="KEGG" id="lyd:D7I47_04730"/>
<dbReference type="GO" id="GO:0005829">
    <property type="term" value="C:cytosol"/>
    <property type="evidence" value="ECO:0007669"/>
    <property type="project" value="TreeGrafter"/>
</dbReference>